<evidence type="ECO:0000256" key="1">
    <source>
        <dbReference type="ARBA" id="ARBA00000085"/>
    </source>
</evidence>
<dbReference type="GO" id="GO:0016301">
    <property type="term" value="F:kinase activity"/>
    <property type="evidence" value="ECO:0007669"/>
    <property type="project" value="UniProtKB-KW"/>
</dbReference>
<dbReference type="InterPro" id="IPR005467">
    <property type="entry name" value="His_kinase_dom"/>
</dbReference>
<dbReference type="SUPFAM" id="SSF55874">
    <property type="entry name" value="ATPase domain of HSP90 chaperone/DNA topoisomerase II/histidine kinase"/>
    <property type="match status" value="1"/>
</dbReference>
<keyword evidence="9" id="KW-1133">Transmembrane helix</keyword>
<evidence type="ECO:0000256" key="3">
    <source>
        <dbReference type="ARBA" id="ARBA00022553"/>
    </source>
</evidence>
<comment type="caution">
    <text evidence="12">The sequence shown here is derived from an EMBL/GenBank/DDBJ whole genome shotgun (WGS) entry which is preliminary data.</text>
</comment>
<dbReference type="InterPro" id="IPR036890">
    <property type="entry name" value="HATPase_C_sf"/>
</dbReference>
<feature type="chain" id="PRO_5046510271" description="histidine kinase" evidence="10">
    <location>
        <begin position="30"/>
        <end position="663"/>
    </location>
</feature>
<keyword evidence="4" id="KW-0808">Transferase</keyword>
<dbReference type="InterPro" id="IPR003594">
    <property type="entry name" value="HATPase_dom"/>
</dbReference>
<evidence type="ECO:0000256" key="10">
    <source>
        <dbReference type="SAM" id="SignalP"/>
    </source>
</evidence>
<dbReference type="InterPro" id="IPR003661">
    <property type="entry name" value="HisK_dim/P_dom"/>
</dbReference>
<feature type="transmembrane region" description="Helical" evidence="9">
    <location>
        <begin position="188"/>
        <end position="207"/>
    </location>
</feature>
<dbReference type="PANTHER" id="PTHR42878">
    <property type="entry name" value="TWO-COMPONENT HISTIDINE KINASE"/>
    <property type="match status" value="1"/>
</dbReference>
<comment type="catalytic activity">
    <reaction evidence="1">
        <text>ATP + protein L-histidine = ADP + protein N-phospho-L-histidine.</text>
        <dbReference type="EC" id="2.7.13.3"/>
    </reaction>
</comment>
<dbReference type="PANTHER" id="PTHR42878:SF7">
    <property type="entry name" value="SENSOR HISTIDINE KINASE GLRK"/>
    <property type="match status" value="1"/>
</dbReference>
<protein>
    <recommendedName>
        <fullName evidence="2">histidine kinase</fullName>
        <ecNumber evidence="2">2.7.13.3</ecNumber>
    </recommendedName>
</protein>
<evidence type="ECO:0000256" key="4">
    <source>
        <dbReference type="ARBA" id="ARBA00022679"/>
    </source>
</evidence>
<evidence type="ECO:0000256" key="7">
    <source>
        <dbReference type="ARBA" id="ARBA00022840"/>
    </source>
</evidence>
<evidence type="ECO:0000256" key="2">
    <source>
        <dbReference type="ARBA" id="ARBA00012438"/>
    </source>
</evidence>
<keyword evidence="3" id="KW-0597">Phosphoprotein</keyword>
<keyword evidence="10" id="KW-0732">Signal</keyword>
<evidence type="ECO:0000313" key="12">
    <source>
        <dbReference type="EMBL" id="MDQ8195846.1"/>
    </source>
</evidence>
<evidence type="ECO:0000313" key="13">
    <source>
        <dbReference type="Proteomes" id="UP001243717"/>
    </source>
</evidence>
<dbReference type="PRINTS" id="PR00344">
    <property type="entry name" value="BCTRLSENSOR"/>
</dbReference>
<dbReference type="Gene3D" id="3.30.565.10">
    <property type="entry name" value="Histidine kinase-like ATPase, C-terminal domain"/>
    <property type="match status" value="1"/>
</dbReference>
<dbReference type="InterPro" id="IPR036097">
    <property type="entry name" value="HisK_dim/P_sf"/>
</dbReference>
<dbReference type="PROSITE" id="PS50109">
    <property type="entry name" value="HIS_KIN"/>
    <property type="match status" value="1"/>
</dbReference>
<feature type="transmembrane region" description="Helical" evidence="9">
    <location>
        <begin position="214"/>
        <end position="233"/>
    </location>
</feature>
<dbReference type="InterPro" id="IPR050351">
    <property type="entry name" value="BphY/WalK/GraS-like"/>
</dbReference>
<keyword evidence="13" id="KW-1185">Reference proteome</keyword>
<dbReference type="Pfam" id="PF02518">
    <property type="entry name" value="HATPase_c"/>
    <property type="match status" value="1"/>
</dbReference>
<evidence type="ECO:0000256" key="5">
    <source>
        <dbReference type="ARBA" id="ARBA00022741"/>
    </source>
</evidence>
<keyword evidence="5" id="KW-0547">Nucleotide-binding</keyword>
<dbReference type="Proteomes" id="UP001243717">
    <property type="component" value="Unassembled WGS sequence"/>
</dbReference>
<gene>
    <name evidence="12" type="ORF">QEH59_15540</name>
</gene>
<evidence type="ECO:0000256" key="8">
    <source>
        <dbReference type="ARBA" id="ARBA00023012"/>
    </source>
</evidence>
<dbReference type="CDD" id="cd00082">
    <property type="entry name" value="HisKA"/>
    <property type="match status" value="1"/>
</dbReference>
<dbReference type="SMART" id="SM00387">
    <property type="entry name" value="HATPase_c"/>
    <property type="match status" value="1"/>
</dbReference>
<feature type="transmembrane region" description="Helical" evidence="9">
    <location>
        <begin position="280"/>
        <end position="300"/>
    </location>
</feature>
<keyword evidence="6 12" id="KW-0418">Kinase</keyword>
<keyword evidence="9" id="KW-0812">Transmembrane</keyword>
<feature type="transmembrane region" description="Helical" evidence="9">
    <location>
        <begin position="245"/>
        <end position="268"/>
    </location>
</feature>
<dbReference type="EMBL" id="JARXIC010000035">
    <property type="protein sequence ID" value="MDQ8195846.1"/>
    <property type="molecule type" value="Genomic_DNA"/>
</dbReference>
<dbReference type="EC" id="2.7.13.3" evidence="2"/>
<keyword evidence="7" id="KW-0067">ATP-binding</keyword>
<dbReference type="RefSeq" id="WP_308986294.1">
    <property type="nucleotide sequence ID" value="NZ_JARXIC010000035.1"/>
</dbReference>
<accession>A0ABU1AQ14</accession>
<keyword evidence="9" id="KW-0472">Membrane</keyword>
<reference evidence="12 13" key="1">
    <citation type="submission" date="2023-04" db="EMBL/GenBank/DDBJ databases">
        <title>A novel bacteria isolated from coastal sediment.</title>
        <authorList>
            <person name="Liu X.-J."/>
            <person name="Du Z.-J."/>
        </authorList>
    </citation>
    <scope>NUCLEOTIDE SEQUENCE [LARGE SCALE GENOMIC DNA]</scope>
    <source>
        <strain evidence="12 13">SDUM461004</strain>
    </source>
</reference>
<feature type="transmembrane region" description="Helical" evidence="9">
    <location>
        <begin position="342"/>
        <end position="363"/>
    </location>
</feature>
<evidence type="ECO:0000259" key="11">
    <source>
        <dbReference type="PROSITE" id="PS50109"/>
    </source>
</evidence>
<feature type="signal peptide" evidence="10">
    <location>
        <begin position="1"/>
        <end position="29"/>
    </location>
</feature>
<evidence type="ECO:0000256" key="9">
    <source>
        <dbReference type="SAM" id="Phobius"/>
    </source>
</evidence>
<organism evidence="12 13">
    <name type="scientific">Thalassobacterium sedimentorum</name>
    <dbReference type="NCBI Taxonomy" id="3041258"/>
    <lineage>
        <taxon>Bacteria</taxon>
        <taxon>Pseudomonadati</taxon>
        <taxon>Verrucomicrobiota</taxon>
        <taxon>Opitutia</taxon>
        <taxon>Puniceicoccales</taxon>
        <taxon>Coraliomargaritaceae</taxon>
        <taxon>Thalassobacterium</taxon>
    </lineage>
</organism>
<name>A0ABU1AQ14_9BACT</name>
<feature type="transmembrane region" description="Helical" evidence="9">
    <location>
        <begin position="369"/>
        <end position="388"/>
    </location>
</feature>
<evidence type="ECO:0000256" key="6">
    <source>
        <dbReference type="ARBA" id="ARBA00022777"/>
    </source>
</evidence>
<dbReference type="InterPro" id="IPR004358">
    <property type="entry name" value="Sig_transdc_His_kin-like_C"/>
</dbReference>
<proteinExistence type="predicted"/>
<feature type="domain" description="Histidine kinase" evidence="11">
    <location>
        <begin position="432"/>
        <end position="647"/>
    </location>
</feature>
<keyword evidence="8" id="KW-0902">Two-component regulatory system</keyword>
<feature type="transmembrane region" description="Helical" evidence="9">
    <location>
        <begin position="306"/>
        <end position="330"/>
    </location>
</feature>
<sequence>MPFTSLNFLKNWSYLCLFLGALATSPLEAISHDQLKREPLTGTWHYRWGDSPIINGVPEWTQDSDKLAWMPIGFPSDPPFREGQNNVWYRYDLPETKLPGHSLFILSVDLLVEVYLEAERIYTYGNFAEDGSGNFQGWPWHLIQLPHNSSGKSLYFRVYSDYSDIGLWGDISLGSEYAHLQHMIRQDLLPITLGLALIVGGIAMLGSTMFCWRIPVLTLGVFLINLGCIPITESQIKQLILFHPILWQFFAAGCYFSLPITMAAFIHALYGKGRYYCYQLVWMAHLIFLLLAIGLSLTGSTNLSSFYLYFDTLALITLFVLSITLTVAAIDGNTDQRIIAGSFWLFYIVMLYNGLTAHGILPFAPRREYLGPLLLGICFLIILIRRYTNLNLEFKNRSLQLETINTNLEQIVKERTTALQTLNRTKDQFFTIIAHDMKSPVGALLHLMQDYEYKRTGIPAKDVPELRDNCQKTYDLLTRLLTWARGQQGQLHPNKQKLDLRSLVQKTLNELRPQAVAKHIELQFSFEGTPLLSADIDMLAATLRNLVNNAIKFTPPGGWVKVAIRTIPNARHFTITDNGIGLPEDEIDNLFLPKEYGSIRTDTTGKKGSGLGLLLCKEFIDAHSGTLYAEIPEEGGARFGFILPELDTNHLAESLEPRRKSTV</sequence>
<dbReference type="CDD" id="cd00075">
    <property type="entry name" value="HATPase"/>
    <property type="match status" value="1"/>
</dbReference>
<dbReference type="Gene3D" id="1.10.287.130">
    <property type="match status" value="1"/>
</dbReference>
<dbReference type="SUPFAM" id="SSF47384">
    <property type="entry name" value="Homodimeric domain of signal transducing histidine kinase"/>
    <property type="match status" value="1"/>
</dbReference>